<dbReference type="Proteomes" id="UP001341840">
    <property type="component" value="Unassembled WGS sequence"/>
</dbReference>
<gene>
    <name evidence="1" type="ORF">PIB30_097683</name>
</gene>
<organism evidence="1 2">
    <name type="scientific">Stylosanthes scabra</name>
    <dbReference type="NCBI Taxonomy" id="79078"/>
    <lineage>
        <taxon>Eukaryota</taxon>
        <taxon>Viridiplantae</taxon>
        <taxon>Streptophyta</taxon>
        <taxon>Embryophyta</taxon>
        <taxon>Tracheophyta</taxon>
        <taxon>Spermatophyta</taxon>
        <taxon>Magnoliopsida</taxon>
        <taxon>eudicotyledons</taxon>
        <taxon>Gunneridae</taxon>
        <taxon>Pentapetalae</taxon>
        <taxon>rosids</taxon>
        <taxon>fabids</taxon>
        <taxon>Fabales</taxon>
        <taxon>Fabaceae</taxon>
        <taxon>Papilionoideae</taxon>
        <taxon>50 kb inversion clade</taxon>
        <taxon>dalbergioids sensu lato</taxon>
        <taxon>Dalbergieae</taxon>
        <taxon>Pterocarpus clade</taxon>
        <taxon>Stylosanthes</taxon>
    </lineage>
</organism>
<evidence type="ECO:0000313" key="2">
    <source>
        <dbReference type="Proteomes" id="UP001341840"/>
    </source>
</evidence>
<accession>A0ABU6UX50</accession>
<protein>
    <submittedName>
        <fullName evidence="1">Uncharacterized protein</fullName>
    </submittedName>
</protein>
<comment type="caution">
    <text evidence="1">The sequence shown here is derived from an EMBL/GenBank/DDBJ whole genome shotgun (WGS) entry which is preliminary data.</text>
</comment>
<evidence type="ECO:0000313" key="1">
    <source>
        <dbReference type="EMBL" id="MED6165237.1"/>
    </source>
</evidence>
<reference evidence="1 2" key="1">
    <citation type="journal article" date="2023" name="Plants (Basel)">
        <title>Bridging the Gap: Combining Genomics and Transcriptomics Approaches to Understand Stylosanthes scabra, an Orphan Legume from the Brazilian Caatinga.</title>
        <authorList>
            <person name="Ferreira-Neto J.R.C."/>
            <person name="da Silva M.D."/>
            <person name="Binneck E."/>
            <person name="de Melo N.F."/>
            <person name="da Silva R.H."/>
            <person name="de Melo A.L.T.M."/>
            <person name="Pandolfi V."/>
            <person name="Bustamante F.O."/>
            <person name="Brasileiro-Vidal A.C."/>
            <person name="Benko-Iseppon A.M."/>
        </authorList>
    </citation>
    <scope>NUCLEOTIDE SEQUENCE [LARGE SCALE GENOMIC DNA]</scope>
    <source>
        <tissue evidence="1">Leaves</tissue>
    </source>
</reference>
<dbReference type="EMBL" id="JASCZI010123252">
    <property type="protein sequence ID" value="MED6165237.1"/>
    <property type="molecule type" value="Genomic_DNA"/>
</dbReference>
<keyword evidence="2" id="KW-1185">Reference proteome</keyword>
<name>A0ABU6UX50_9FABA</name>
<proteinExistence type="predicted"/>
<sequence>MGEKLAELGFADHEAIQAVIKICSDPRLEKSFWGLTDAQKTTLAQYVLDGNFPQWSKRSAALCERISSVKMELPGRKPNSIVQFGSPPLKCNLHLEAEAPFSDQRVHGLCCPLSSERVEEEGDSKGRFSELAAATMLPSVCA</sequence>
<feature type="non-terminal residue" evidence="1">
    <location>
        <position position="142"/>
    </location>
</feature>